<evidence type="ECO:0000256" key="6">
    <source>
        <dbReference type="PIRSR" id="PIRSR604574-2"/>
    </source>
</evidence>
<proteinExistence type="predicted"/>
<evidence type="ECO:0000256" key="1">
    <source>
        <dbReference type="ARBA" id="ARBA00022723"/>
    </source>
</evidence>
<keyword evidence="4 6" id="KW-0408">Iron</keyword>
<feature type="binding site" evidence="5">
    <location>
        <position position="66"/>
    </location>
    <ligand>
        <name>substrate</name>
    </ligand>
</feature>
<dbReference type="GO" id="GO:0035513">
    <property type="term" value="P:oxidative RNA demethylation"/>
    <property type="evidence" value="ECO:0007669"/>
    <property type="project" value="TreeGrafter"/>
</dbReference>
<dbReference type="InterPro" id="IPR037151">
    <property type="entry name" value="AlkB-like_sf"/>
</dbReference>
<evidence type="ECO:0000256" key="5">
    <source>
        <dbReference type="PIRSR" id="PIRSR604574-1"/>
    </source>
</evidence>
<feature type="binding site" evidence="6">
    <location>
        <position position="126"/>
    </location>
    <ligand>
        <name>Fe cation</name>
        <dbReference type="ChEBI" id="CHEBI:24875"/>
        <note>catalytic</note>
    </ligand>
</feature>
<keyword evidence="9" id="KW-1185">Reference proteome</keyword>
<dbReference type="GO" id="GO:0035516">
    <property type="term" value="F:broad specificity oxidative DNA demethylase activity"/>
    <property type="evidence" value="ECO:0007669"/>
    <property type="project" value="UniProtKB-EC"/>
</dbReference>
<sequence length="209" mass="23027">MTMQEIPINGMSGLYYLPGYFDREGQEQLLAHIRAIVAEAPLFQPVMPKTGKPFSVRMSNCGPLGWVSDIRGYRYQPAHPETGRPWPAMPDALTHLWKDVAGTAPPPEACLINFYDPSARMGLHQDRDEQMFEAPVVSVSLGDTATFRVGGVNRKDPTKSFRLQSGDVVVLGGEARLAFHGIDRVLNGTSTLLKNGGRINLTLRRVTPP</sequence>
<name>A0A0M6Y2G5_9HYPH</name>
<feature type="binding site" evidence="5">
    <location>
        <position position="154"/>
    </location>
    <ligand>
        <name>substrate</name>
    </ligand>
</feature>
<dbReference type="PROSITE" id="PS51471">
    <property type="entry name" value="FE2OG_OXY"/>
    <property type="match status" value="1"/>
</dbReference>
<dbReference type="PANTHER" id="PTHR16557:SF2">
    <property type="entry name" value="NUCLEIC ACID DIOXYGENASE ALKBH1"/>
    <property type="match status" value="1"/>
</dbReference>
<evidence type="ECO:0000256" key="4">
    <source>
        <dbReference type="ARBA" id="ARBA00023004"/>
    </source>
</evidence>
<dbReference type="Pfam" id="PF13532">
    <property type="entry name" value="2OG-FeII_Oxy_2"/>
    <property type="match status" value="1"/>
</dbReference>
<dbReference type="EC" id="1.14.11.33" evidence="8"/>
<dbReference type="EMBL" id="CXST01000002">
    <property type="protein sequence ID" value="CTQ44282.1"/>
    <property type="molecule type" value="Genomic_DNA"/>
</dbReference>
<dbReference type="STRING" id="187304.B0E33_09660"/>
<dbReference type="Proteomes" id="UP000048926">
    <property type="component" value="Unassembled WGS sequence"/>
</dbReference>
<feature type="binding site" evidence="5">
    <location>
        <position position="128"/>
    </location>
    <ligand>
        <name>substrate</name>
    </ligand>
</feature>
<evidence type="ECO:0000259" key="7">
    <source>
        <dbReference type="PROSITE" id="PS51471"/>
    </source>
</evidence>
<feature type="binding site" evidence="5">
    <location>
        <begin position="198"/>
        <end position="204"/>
    </location>
    <ligand>
        <name>2-oxoglutarate</name>
        <dbReference type="ChEBI" id="CHEBI:16810"/>
    </ligand>
</feature>
<reference evidence="9" key="1">
    <citation type="submission" date="2015-07" db="EMBL/GenBank/DDBJ databases">
        <authorList>
            <person name="Rodrigo-Torres Lidia"/>
            <person name="Arahal R.David."/>
        </authorList>
    </citation>
    <scope>NUCLEOTIDE SEQUENCE [LARGE SCALE GENOMIC DNA]</scope>
    <source>
        <strain evidence="9">CECT 4801</strain>
    </source>
</reference>
<keyword evidence="3 8" id="KW-0560">Oxidoreductase</keyword>
<organism evidence="8 9">
    <name type="scientific">Roseibium aggregatum</name>
    <dbReference type="NCBI Taxonomy" id="187304"/>
    <lineage>
        <taxon>Bacteria</taxon>
        <taxon>Pseudomonadati</taxon>
        <taxon>Pseudomonadota</taxon>
        <taxon>Alphaproteobacteria</taxon>
        <taxon>Hyphomicrobiales</taxon>
        <taxon>Stappiaceae</taxon>
        <taxon>Roseibium</taxon>
    </lineage>
</organism>
<dbReference type="InterPro" id="IPR005123">
    <property type="entry name" value="Oxoglu/Fe-dep_dioxygenase_dom"/>
</dbReference>
<accession>A0A0M6Y2G5</accession>
<dbReference type="AlphaFoldDB" id="A0A0M6Y2G5"/>
<dbReference type="InterPro" id="IPR027450">
    <property type="entry name" value="AlkB-like"/>
</dbReference>
<feature type="binding site" evidence="5">
    <location>
        <begin position="113"/>
        <end position="115"/>
    </location>
    <ligand>
        <name>2-oxoglutarate</name>
        <dbReference type="ChEBI" id="CHEBI:16810"/>
    </ligand>
</feature>
<feature type="binding site" evidence="5">
    <location>
        <begin position="73"/>
        <end position="75"/>
    </location>
    <ligand>
        <name>substrate</name>
    </ligand>
</feature>
<dbReference type="GO" id="GO:0008198">
    <property type="term" value="F:ferrous iron binding"/>
    <property type="evidence" value="ECO:0007669"/>
    <property type="project" value="TreeGrafter"/>
</dbReference>
<feature type="binding site" evidence="6">
    <location>
        <position position="180"/>
    </location>
    <ligand>
        <name>Fe cation</name>
        <dbReference type="ChEBI" id="CHEBI:24875"/>
        <note>catalytic</note>
    </ligand>
</feature>
<evidence type="ECO:0000313" key="8">
    <source>
        <dbReference type="EMBL" id="CTQ44282.1"/>
    </source>
</evidence>
<keyword evidence="2 8" id="KW-0223">Dioxygenase</keyword>
<dbReference type="Gene3D" id="2.60.120.590">
    <property type="entry name" value="Alpha-ketoglutarate-dependent dioxygenase AlkB-like"/>
    <property type="match status" value="1"/>
</dbReference>
<dbReference type="GO" id="GO:0005737">
    <property type="term" value="C:cytoplasm"/>
    <property type="evidence" value="ECO:0007669"/>
    <property type="project" value="TreeGrafter"/>
</dbReference>
<evidence type="ECO:0000256" key="3">
    <source>
        <dbReference type="ARBA" id="ARBA00023002"/>
    </source>
</evidence>
<dbReference type="PANTHER" id="PTHR16557">
    <property type="entry name" value="ALKYLATED DNA REPAIR PROTEIN ALKB-RELATED"/>
    <property type="match status" value="1"/>
</dbReference>
<gene>
    <name evidence="8" type="primary">alkB</name>
    <name evidence="8" type="ORF">LAL4801_02725</name>
</gene>
<feature type="binding site" evidence="6">
    <location>
        <position position="124"/>
    </location>
    <ligand>
        <name>Fe cation</name>
        <dbReference type="ChEBI" id="CHEBI:24875"/>
        <note>catalytic</note>
    </ligand>
</feature>
<evidence type="ECO:0000313" key="9">
    <source>
        <dbReference type="Proteomes" id="UP000048926"/>
    </source>
</evidence>
<dbReference type="SUPFAM" id="SSF51197">
    <property type="entry name" value="Clavaminate synthase-like"/>
    <property type="match status" value="1"/>
</dbReference>
<comment type="cofactor">
    <cofactor evidence="6">
        <name>Fe(2+)</name>
        <dbReference type="ChEBI" id="CHEBI:29033"/>
    </cofactor>
    <text evidence="6">Binds 1 Fe(2+) ion per subunit.</text>
</comment>
<dbReference type="InterPro" id="IPR004574">
    <property type="entry name" value="Alkb"/>
</dbReference>
<dbReference type="GO" id="GO:0035515">
    <property type="term" value="F:oxidative RNA demethylase activity"/>
    <property type="evidence" value="ECO:0007669"/>
    <property type="project" value="TreeGrafter"/>
</dbReference>
<feature type="domain" description="Fe2OG dioxygenase" evidence="7">
    <location>
        <begin position="106"/>
        <end position="207"/>
    </location>
</feature>
<protein>
    <submittedName>
        <fullName evidence="8">Alpha-ketoglutarate-dependent dioxygenase AlkB</fullName>
        <ecNumber evidence="8">1.14.11.33</ecNumber>
    </submittedName>
</protein>
<keyword evidence="1 6" id="KW-0479">Metal-binding</keyword>
<evidence type="ECO:0000256" key="2">
    <source>
        <dbReference type="ARBA" id="ARBA00022964"/>
    </source>
</evidence>